<dbReference type="AlphaFoldDB" id="A0A1I7ZE45"/>
<proteinExistence type="predicted"/>
<evidence type="ECO:0000313" key="2">
    <source>
        <dbReference type="WBParaSite" id="L893_g25624.t1"/>
    </source>
</evidence>
<keyword evidence="1" id="KW-1185">Reference proteome</keyword>
<protein>
    <submittedName>
        <fullName evidence="2">Uncharacterized protein</fullName>
    </submittedName>
</protein>
<evidence type="ECO:0000313" key="1">
    <source>
        <dbReference type="Proteomes" id="UP000095287"/>
    </source>
</evidence>
<organism evidence="1 2">
    <name type="scientific">Steinernema glaseri</name>
    <dbReference type="NCBI Taxonomy" id="37863"/>
    <lineage>
        <taxon>Eukaryota</taxon>
        <taxon>Metazoa</taxon>
        <taxon>Ecdysozoa</taxon>
        <taxon>Nematoda</taxon>
        <taxon>Chromadorea</taxon>
        <taxon>Rhabditida</taxon>
        <taxon>Tylenchina</taxon>
        <taxon>Panagrolaimomorpha</taxon>
        <taxon>Strongyloidoidea</taxon>
        <taxon>Steinernematidae</taxon>
        <taxon>Steinernema</taxon>
    </lineage>
</organism>
<dbReference type="WBParaSite" id="L893_g25624.t1">
    <property type="protein sequence ID" value="L893_g25624.t1"/>
    <property type="gene ID" value="L893_g25624"/>
</dbReference>
<accession>A0A1I7ZE45</accession>
<name>A0A1I7ZE45_9BILA</name>
<dbReference type="Proteomes" id="UP000095287">
    <property type="component" value="Unplaced"/>
</dbReference>
<sequence length="174" mass="19111">MRPCCGPMSAMTYLNGISSQLLPVYHFAPNAVQRNKGRGSSSIVLIYHRLAFIGMREEAILVHDFDVLSRCCHLVLFDHLVSTVWFGVLNGNRISGDDPFGFWPGVAKEKRGGKSQPALRSDHTVTAPIFGYLSEVGSECEVLLTRSTNMCTRQQPSPMGVAGNVDMHFLLVGV</sequence>
<reference evidence="2" key="1">
    <citation type="submission" date="2016-11" db="UniProtKB">
        <authorList>
            <consortium name="WormBaseParasite"/>
        </authorList>
    </citation>
    <scope>IDENTIFICATION</scope>
</reference>